<name>A0A3S3PQR2_9SPHI</name>
<comment type="caution">
    <text evidence="7">The sequence shown here is derived from an EMBL/GenBank/DDBJ whole genome shotgun (WGS) entry which is preliminary data.</text>
</comment>
<evidence type="ECO:0000256" key="3">
    <source>
        <dbReference type="ARBA" id="ARBA00022692"/>
    </source>
</evidence>
<feature type="transmembrane region" description="Helical" evidence="6">
    <location>
        <begin position="76"/>
        <end position="100"/>
    </location>
</feature>
<dbReference type="GO" id="GO:0016020">
    <property type="term" value="C:membrane"/>
    <property type="evidence" value="ECO:0007669"/>
    <property type="project" value="UniProtKB-SubCell"/>
</dbReference>
<dbReference type="GO" id="GO:0055085">
    <property type="term" value="P:transmembrane transport"/>
    <property type="evidence" value="ECO:0007669"/>
    <property type="project" value="TreeGrafter"/>
</dbReference>
<dbReference type="EMBL" id="SAYW01000001">
    <property type="protein sequence ID" value="RWU10929.1"/>
    <property type="molecule type" value="Genomic_DNA"/>
</dbReference>
<keyword evidence="4 6" id="KW-1133">Transmembrane helix</keyword>
<dbReference type="OrthoDB" id="9799225at2"/>
<keyword evidence="8" id="KW-1185">Reference proteome</keyword>
<dbReference type="PANTHER" id="PTHR21716:SF62">
    <property type="entry name" value="TRANSPORT PROTEIN YDBI-RELATED"/>
    <property type="match status" value="1"/>
</dbReference>
<dbReference type="RefSeq" id="WP_113646411.1">
    <property type="nucleotide sequence ID" value="NZ_QMHN01000001.1"/>
</dbReference>
<dbReference type="PANTHER" id="PTHR21716">
    <property type="entry name" value="TRANSMEMBRANE PROTEIN"/>
    <property type="match status" value="1"/>
</dbReference>
<feature type="transmembrane region" description="Helical" evidence="6">
    <location>
        <begin position="20"/>
        <end position="40"/>
    </location>
</feature>
<evidence type="ECO:0000256" key="4">
    <source>
        <dbReference type="ARBA" id="ARBA00022989"/>
    </source>
</evidence>
<evidence type="ECO:0000256" key="6">
    <source>
        <dbReference type="SAM" id="Phobius"/>
    </source>
</evidence>
<comment type="similarity">
    <text evidence="2">Belongs to the autoinducer-2 exporter (AI-2E) (TC 2.A.86) family.</text>
</comment>
<sequence>MMLGISNFISMAENRPFNLYRTLTSSILYLFGLVILLWFLYKIISVVILFLFAIILGIIINQPVNKLEKRGMKRWLAALIVLGAIFIVSTVIAILVLPVISDQIDILIGNIPSYLNSVTTHLEHLLRKYPELSKNLPDDQISLSSAMPPLGKTVMGLGSFSFSILGGIFVFIVFISMIVFFVANPRPIIQLYLTAFLPDKREKATNALKHTSSMLGGWMRSNLIGGAVQAVLVFVFLSIMNVPGALVWAALAFFSELIPKIGFYIMAIPPTLVALSIGPATALWCLVFFLLLNELTADFLMPKLRSKTMKIHPVSLLFLLLSMGAAFGLMGALLATPMAAIIKAYYEEFYLSRFPEDHQLENNVDEILYGDDK</sequence>
<feature type="transmembrane region" description="Helical" evidence="6">
    <location>
        <begin position="223"/>
        <end position="251"/>
    </location>
</feature>
<feature type="transmembrane region" description="Helical" evidence="6">
    <location>
        <begin position="263"/>
        <end position="292"/>
    </location>
</feature>
<comment type="subcellular location">
    <subcellularLocation>
        <location evidence="1">Membrane</location>
        <topology evidence="1">Multi-pass membrane protein</topology>
    </subcellularLocation>
</comment>
<gene>
    <name evidence="7" type="ORF">DPV69_06255</name>
</gene>
<evidence type="ECO:0000256" key="5">
    <source>
        <dbReference type="ARBA" id="ARBA00023136"/>
    </source>
</evidence>
<proteinExistence type="inferred from homology"/>
<keyword evidence="3 6" id="KW-0812">Transmembrane</keyword>
<evidence type="ECO:0000313" key="7">
    <source>
        <dbReference type="EMBL" id="RWU10929.1"/>
    </source>
</evidence>
<feature type="transmembrane region" description="Helical" evidence="6">
    <location>
        <begin position="313"/>
        <end position="346"/>
    </location>
</feature>
<feature type="transmembrane region" description="Helical" evidence="6">
    <location>
        <begin position="46"/>
        <end position="64"/>
    </location>
</feature>
<evidence type="ECO:0000256" key="2">
    <source>
        <dbReference type="ARBA" id="ARBA00009773"/>
    </source>
</evidence>
<protein>
    <submittedName>
        <fullName evidence="7">AI-2E family transporter</fullName>
    </submittedName>
</protein>
<evidence type="ECO:0000313" key="8">
    <source>
        <dbReference type="Proteomes" id="UP000284120"/>
    </source>
</evidence>
<evidence type="ECO:0000256" key="1">
    <source>
        <dbReference type="ARBA" id="ARBA00004141"/>
    </source>
</evidence>
<keyword evidence="5 6" id="KW-0472">Membrane</keyword>
<dbReference type="AlphaFoldDB" id="A0A3S3PQR2"/>
<feature type="transmembrane region" description="Helical" evidence="6">
    <location>
        <begin position="160"/>
        <end position="183"/>
    </location>
</feature>
<dbReference type="Pfam" id="PF01594">
    <property type="entry name" value="AI-2E_transport"/>
    <property type="match status" value="1"/>
</dbReference>
<organism evidence="7 8">
    <name type="scientific">Pedobacter chitinilyticus</name>
    <dbReference type="NCBI Taxonomy" id="2233776"/>
    <lineage>
        <taxon>Bacteria</taxon>
        <taxon>Pseudomonadati</taxon>
        <taxon>Bacteroidota</taxon>
        <taxon>Sphingobacteriia</taxon>
        <taxon>Sphingobacteriales</taxon>
        <taxon>Sphingobacteriaceae</taxon>
        <taxon>Pedobacter</taxon>
    </lineage>
</organism>
<dbReference type="InterPro" id="IPR002549">
    <property type="entry name" value="AI-2E-like"/>
</dbReference>
<reference evidence="7 8" key="1">
    <citation type="submission" date="2018-06" db="EMBL/GenBank/DDBJ databases">
        <title>Pedobacter endophyticus sp. nov., an endophytic bacterium isolated from a leaf of Triticum aestivum.</title>
        <authorList>
            <person name="Zhang L."/>
        </authorList>
    </citation>
    <scope>NUCLEOTIDE SEQUENCE [LARGE SCALE GENOMIC DNA]</scope>
    <source>
        <strain evidence="7 8">CM134L-2</strain>
    </source>
</reference>
<accession>A0A3S3PQR2</accession>
<dbReference type="Proteomes" id="UP000284120">
    <property type="component" value="Unassembled WGS sequence"/>
</dbReference>